<evidence type="ECO:0000256" key="1">
    <source>
        <dbReference type="SAM" id="MobiDB-lite"/>
    </source>
</evidence>
<dbReference type="RefSeq" id="WP_310519431.1">
    <property type="nucleotide sequence ID" value="NZ_BAABBS010000001.1"/>
</dbReference>
<gene>
    <name evidence="2" type="ORF">RH861_01400</name>
</gene>
<feature type="region of interest" description="Disordered" evidence="1">
    <location>
        <begin position="472"/>
        <end position="501"/>
    </location>
</feature>
<feature type="compositionally biased region" description="Low complexity" evidence="1">
    <location>
        <begin position="488"/>
        <end position="501"/>
    </location>
</feature>
<protein>
    <submittedName>
        <fullName evidence="2">Uncharacterized protein</fullName>
    </submittedName>
</protein>
<dbReference type="SUPFAM" id="SSF53474">
    <property type="entry name" value="alpha/beta-Hydrolases"/>
    <property type="match status" value="1"/>
</dbReference>
<keyword evidence="3" id="KW-1185">Reference proteome</keyword>
<dbReference type="Gene3D" id="3.40.50.1820">
    <property type="entry name" value="alpha/beta hydrolase"/>
    <property type="match status" value="1"/>
</dbReference>
<proteinExistence type="predicted"/>
<comment type="caution">
    <text evidence="2">The sequence shown here is derived from an EMBL/GenBank/DDBJ whole genome shotgun (WGS) entry which is preliminary data.</text>
</comment>
<name>A0ABU1FG33_9MICO</name>
<accession>A0ABU1FG33</accession>
<dbReference type="InterPro" id="IPR029058">
    <property type="entry name" value="AB_hydrolase_fold"/>
</dbReference>
<evidence type="ECO:0000313" key="3">
    <source>
        <dbReference type="Proteomes" id="UP001260072"/>
    </source>
</evidence>
<dbReference type="Proteomes" id="UP001260072">
    <property type="component" value="Unassembled WGS sequence"/>
</dbReference>
<sequence length="501" mass="50189">MSDLTIRGGGAVSVETEALTAEAVRLGVVGRILEGWASRAGGIQDRLTDIAWGDSDPGPQIAARELDTALAGFRTAAADTASLSSSLHWSAAGYGAAEWLATFGGDLGARITAGMLGMTAPGLLLSGASAAVLLAPGFALGAVIAGPEGVAAVSALVEQRGLPILSDPAFVSIVRAAGGTLDEFIAGLFRSGGLFGVGAALGAPENAALLLAAASAVGLVTGARALRETEVRIDRWSATPASTVSPLGPSRSGPPVGFADLAERVPSGPPGDPQIRIERYEAADGPRWIVYSIGTVDFGALPQHEPYDSTSNLHMVADASAPAGAVGLPAQSAAGERAVRAAMEAAGVAPGDPVLLAGHSAGGTIAANLAADPELNVVGAVSLGGPVAQVASGSRPVVSVEHAEDLVPATAGHGVTADGRLAVERSLGRLEPTLAHPLPAHSLTAYRETAVLLDDSDDARLAEFRNLIEEHTGGGSAVTTEWHAERVSPPGSEPGSEPGCR</sequence>
<organism evidence="2 3">
    <name type="scientific">Agromyces indicus</name>
    <dbReference type="NCBI Taxonomy" id="758919"/>
    <lineage>
        <taxon>Bacteria</taxon>
        <taxon>Bacillati</taxon>
        <taxon>Actinomycetota</taxon>
        <taxon>Actinomycetes</taxon>
        <taxon>Micrococcales</taxon>
        <taxon>Microbacteriaceae</taxon>
        <taxon>Agromyces</taxon>
    </lineage>
</organism>
<evidence type="ECO:0000313" key="2">
    <source>
        <dbReference type="EMBL" id="MDR5690713.1"/>
    </source>
</evidence>
<reference evidence="3" key="1">
    <citation type="submission" date="2023-07" db="EMBL/GenBank/DDBJ databases">
        <title>Description of three actinobacteria isolated from air of manufacturing shop in a pharmaceutical factory.</title>
        <authorList>
            <person name="Zhang D.-F."/>
        </authorList>
    </citation>
    <scope>NUCLEOTIDE SEQUENCE [LARGE SCALE GENOMIC DNA]</scope>
    <source>
        <strain evidence="3">CCTCC AB 2011122</strain>
    </source>
</reference>
<dbReference type="EMBL" id="JAVKGS010000001">
    <property type="protein sequence ID" value="MDR5690713.1"/>
    <property type="molecule type" value="Genomic_DNA"/>
</dbReference>